<name>A0ABU4I1E3_9ACTN</name>
<dbReference type="InterPro" id="IPR051164">
    <property type="entry name" value="NmrA-like_oxidored"/>
</dbReference>
<dbReference type="EMBL" id="JAWSTH010000174">
    <property type="protein sequence ID" value="MDW5598747.1"/>
    <property type="molecule type" value="Genomic_DNA"/>
</dbReference>
<sequence length="264" mass="26376">MNVAVIGGTGVLGRLVAAELIARGDTVRLVSRSAPAAGSAAAPLLEAGAEHRAADLSSGEGLAAALTGAEAVVAAANDPRGGRAVLVDGEQRLLDAAAAAGVTHHVAISIVGCDRVPLGYYRAKIAQEQVVAGGPVPWSLLRATQFHQLVDGLFSAAARGRVQLGGKALVQPIDPGVVAARLAEAVHAGPAGRLPDVGGPRVQTLAELGEAWRAAHPGRRLLKLPAPLPPRLGRALRSGGLCAPGAAAGGADFAAWLAGDKSGR</sequence>
<comment type="caution">
    <text evidence="3">The sequence shown here is derived from an EMBL/GenBank/DDBJ whole genome shotgun (WGS) entry which is preliminary data.</text>
</comment>
<evidence type="ECO:0000259" key="2">
    <source>
        <dbReference type="Pfam" id="PF13460"/>
    </source>
</evidence>
<feature type="non-terminal residue" evidence="3">
    <location>
        <position position="264"/>
    </location>
</feature>
<dbReference type="InterPro" id="IPR016040">
    <property type="entry name" value="NAD(P)-bd_dom"/>
</dbReference>
<keyword evidence="4" id="KW-1185">Reference proteome</keyword>
<dbReference type="SUPFAM" id="SSF51735">
    <property type="entry name" value="NAD(P)-binding Rossmann-fold domains"/>
    <property type="match status" value="1"/>
</dbReference>
<dbReference type="InterPro" id="IPR036291">
    <property type="entry name" value="NAD(P)-bd_dom_sf"/>
</dbReference>
<accession>A0ABU4I1E3</accession>
<dbReference type="Gene3D" id="3.40.50.720">
    <property type="entry name" value="NAD(P)-binding Rossmann-like Domain"/>
    <property type="match status" value="1"/>
</dbReference>
<reference evidence="4" key="1">
    <citation type="submission" date="2023-07" db="EMBL/GenBank/DDBJ databases">
        <title>Conexibacter stalactiti sp. nov., isolated from stalactites in a lava cave and emended description of the genus Conexibacter.</title>
        <authorList>
            <person name="Lee S.D."/>
        </authorList>
    </citation>
    <scope>NUCLEOTIDE SEQUENCE [LARGE SCALE GENOMIC DNA]</scope>
    <source>
        <strain evidence="4">KCTC 39840</strain>
    </source>
</reference>
<dbReference type="Proteomes" id="UP001284601">
    <property type="component" value="Unassembled WGS sequence"/>
</dbReference>
<protein>
    <submittedName>
        <fullName evidence="3">NAD(P)H-binding protein</fullName>
    </submittedName>
</protein>
<dbReference type="PANTHER" id="PTHR42748">
    <property type="entry name" value="NITROGEN METABOLITE REPRESSION PROTEIN NMRA FAMILY MEMBER"/>
    <property type="match status" value="1"/>
</dbReference>
<dbReference type="PANTHER" id="PTHR42748:SF3">
    <property type="entry name" value="BLL4366 PROTEIN"/>
    <property type="match status" value="1"/>
</dbReference>
<feature type="domain" description="NAD(P)-binding" evidence="2">
    <location>
        <begin position="7"/>
        <end position="147"/>
    </location>
</feature>
<evidence type="ECO:0000313" key="4">
    <source>
        <dbReference type="Proteomes" id="UP001284601"/>
    </source>
</evidence>
<reference evidence="3 4" key="2">
    <citation type="submission" date="2023-10" db="EMBL/GenBank/DDBJ databases">
        <authorList>
            <person name="Han X.F."/>
        </authorList>
    </citation>
    <scope>NUCLEOTIDE SEQUENCE [LARGE SCALE GENOMIC DNA]</scope>
    <source>
        <strain evidence="3 4">KCTC 39840</strain>
    </source>
</reference>
<evidence type="ECO:0000313" key="3">
    <source>
        <dbReference type="EMBL" id="MDW5598747.1"/>
    </source>
</evidence>
<dbReference type="Pfam" id="PF13460">
    <property type="entry name" value="NAD_binding_10"/>
    <property type="match status" value="1"/>
</dbReference>
<dbReference type="RefSeq" id="WP_318601321.1">
    <property type="nucleotide sequence ID" value="NZ_JAWSTH010000174.1"/>
</dbReference>
<organism evidence="3 4">
    <name type="scientific">Conexibacter stalactiti</name>
    <dbReference type="NCBI Taxonomy" id="1940611"/>
    <lineage>
        <taxon>Bacteria</taxon>
        <taxon>Bacillati</taxon>
        <taxon>Actinomycetota</taxon>
        <taxon>Thermoleophilia</taxon>
        <taxon>Solirubrobacterales</taxon>
        <taxon>Conexibacteraceae</taxon>
        <taxon>Conexibacter</taxon>
    </lineage>
</organism>
<gene>
    <name evidence="3" type="ORF">R7226_30590</name>
</gene>
<keyword evidence="1" id="KW-0521">NADP</keyword>
<evidence type="ECO:0000256" key="1">
    <source>
        <dbReference type="ARBA" id="ARBA00022857"/>
    </source>
</evidence>
<proteinExistence type="predicted"/>